<accession>A0ABU7RT43</accession>
<feature type="domain" description="GGDEF" evidence="2">
    <location>
        <begin position="75"/>
        <end position="241"/>
    </location>
</feature>
<evidence type="ECO:0000313" key="3">
    <source>
        <dbReference type="EMBL" id="MEE6259691.1"/>
    </source>
</evidence>
<dbReference type="Gene3D" id="3.30.70.270">
    <property type="match status" value="1"/>
</dbReference>
<proteinExistence type="predicted"/>
<sequence>MDPLTLAAGAAAVAGIGAAWGMRNRVRDAQAEVVRLRAELRAERHAATHDPLTGLPNRRAFYQLGGALVADPRRPPLVAVLLDLDNFKQINDRFGHAVGDQVLIAVAWRFAAYADNNAIRVGGGAGPLGSGAAQVRSRAGQLGEGTTRAGANLVARLGGDEFAGLLVGVQGDGRWLHQTARRLAELVSAPIQLAERDLRVTASIGVAPVHGCAQLAEVLNLADAAMYRVKSGRAPINSADDDGFRGPRSAAPLSPGYGPAASRAGVAGRPQVRPPDPSGPHRELIEMTPAADAGGQ</sequence>
<evidence type="ECO:0000313" key="4">
    <source>
        <dbReference type="Proteomes" id="UP001332243"/>
    </source>
</evidence>
<dbReference type="SUPFAM" id="SSF55073">
    <property type="entry name" value="Nucleotide cyclase"/>
    <property type="match status" value="2"/>
</dbReference>
<dbReference type="PANTHER" id="PTHR44757:SF2">
    <property type="entry name" value="BIOFILM ARCHITECTURE MAINTENANCE PROTEIN MBAA"/>
    <property type="match status" value="1"/>
</dbReference>
<dbReference type="SMART" id="SM00267">
    <property type="entry name" value="GGDEF"/>
    <property type="match status" value="1"/>
</dbReference>
<dbReference type="InterPro" id="IPR052155">
    <property type="entry name" value="Biofilm_reg_signaling"/>
</dbReference>
<dbReference type="PANTHER" id="PTHR44757">
    <property type="entry name" value="DIGUANYLATE CYCLASE DGCP"/>
    <property type="match status" value="1"/>
</dbReference>
<evidence type="ECO:0000259" key="2">
    <source>
        <dbReference type="PROSITE" id="PS50887"/>
    </source>
</evidence>
<evidence type="ECO:0000256" key="1">
    <source>
        <dbReference type="SAM" id="MobiDB-lite"/>
    </source>
</evidence>
<dbReference type="InterPro" id="IPR029787">
    <property type="entry name" value="Nucleotide_cyclase"/>
</dbReference>
<organism evidence="3 4">
    <name type="scientific">Plantactinospora sonchi</name>
    <dbReference type="NCBI Taxonomy" id="1544735"/>
    <lineage>
        <taxon>Bacteria</taxon>
        <taxon>Bacillati</taxon>
        <taxon>Actinomycetota</taxon>
        <taxon>Actinomycetes</taxon>
        <taxon>Micromonosporales</taxon>
        <taxon>Micromonosporaceae</taxon>
        <taxon>Plantactinospora</taxon>
    </lineage>
</organism>
<keyword evidence="4" id="KW-1185">Reference proteome</keyword>
<dbReference type="RefSeq" id="WP_331214816.1">
    <property type="nucleotide sequence ID" value="NZ_JAZGQK010000012.1"/>
</dbReference>
<dbReference type="InterPro" id="IPR043128">
    <property type="entry name" value="Rev_trsase/Diguanyl_cyclase"/>
</dbReference>
<feature type="region of interest" description="Disordered" evidence="1">
    <location>
        <begin position="235"/>
        <end position="296"/>
    </location>
</feature>
<dbReference type="Pfam" id="PF00990">
    <property type="entry name" value="GGDEF"/>
    <property type="match status" value="2"/>
</dbReference>
<dbReference type="NCBIfam" id="TIGR00254">
    <property type="entry name" value="GGDEF"/>
    <property type="match status" value="2"/>
</dbReference>
<dbReference type="EMBL" id="JAZGQK010000012">
    <property type="protein sequence ID" value="MEE6259691.1"/>
    <property type="molecule type" value="Genomic_DNA"/>
</dbReference>
<name>A0ABU7RT43_9ACTN</name>
<gene>
    <name evidence="3" type="ORF">V1633_14480</name>
</gene>
<protein>
    <submittedName>
        <fullName evidence="3">GGDEF domain-containing protein</fullName>
        <ecNumber evidence="3">2.7.7.65</ecNumber>
    </submittedName>
</protein>
<dbReference type="EC" id="2.7.7.65" evidence="3"/>
<dbReference type="GO" id="GO:0052621">
    <property type="term" value="F:diguanylate cyclase activity"/>
    <property type="evidence" value="ECO:0007669"/>
    <property type="project" value="UniProtKB-EC"/>
</dbReference>
<dbReference type="InterPro" id="IPR000160">
    <property type="entry name" value="GGDEF_dom"/>
</dbReference>
<comment type="caution">
    <text evidence="3">The sequence shown here is derived from an EMBL/GenBank/DDBJ whole genome shotgun (WGS) entry which is preliminary data.</text>
</comment>
<dbReference type="PROSITE" id="PS50887">
    <property type="entry name" value="GGDEF"/>
    <property type="match status" value="1"/>
</dbReference>
<dbReference type="CDD" id="cd01949">
    <property type="entry name" value="GGDEF"/>
    <property type="match status" value="1"/>
</dbReference>
<dbReference type="Proteomes" id="UP001332243">
    <property type="component" value="Unassembled WGS sequence"/>
</dbReference>
<keyword evidence="3" id="KW-0808">Transferase</keyword>
<keyword evidence="3" id="KW-0548">Nucleotidyltransferase</keyword>
<reference evidence="3 4" key="1">
    <citation type="submission" date="2024-01" db="EMBL/GenBank/DDBJ databases">
        <title>Genome insights into Plantactinospora sonchi sp. nov.</title>
        <authorList>
            <person name="Wang L."/>
        </authorList>
    </citation>
    <scope>NUCLEOTIDE SEQUENCE [LARGE SCALE GENOMIC DNA]</scope>
    <source>
        <strain evidence="3 4">NEAU-QY2</strain>
    </source>
</reference>